<dbReference type="InterPro" id="IPR054242">
    <property type="entry name" value="DUF6969"/>
</dbReference>
<evidence type="ECO:0000313" key="3">
    <source>
        <dbReference type="Proteomes" id="UP000243924"/>
    </source>
</evidence>
<name>A0A1H2DZ61_9GAMM</name>
<gene>
    <name evidence="2" type="ORF">SAMN05216210_0132</name>
</gene>
<evidence type="ECO:0000259" key="1">
    <source>
        <dbReference type="Pfam" id="PF22308"/>
    </source>
</evidence>
<accession>A0A1H2DZ61</accession>
<dbReference type="AlphaFoldDB" id="A0A1H2DZ61"/>
<dbReference type="EMBL" id="LT629787">
    <property type="protein sequence ID" value="SDT88152.1"/>
    <property type="molecule type" value="Genomic_DNA"/>
</dbReference>
<keyword evidence="3" id="KW-1185">Reference proteome</keyword>
<sequence>MNPAQPFSALASIPLSDIHNASIEQTDTPGTRLMQDCIRVLRKGGLNLVGEVLKGQGTFYEMQHYPLTDVYDRDTHAQYYYHAHRGSDLEHGHFHLFMRKAGMPAGSQPETSVFDSSTWPKDDDAIAHLIAVSMDKNGLPLGLFACNRWVTGETWYSADQVIAMLDGFEIDHAYPSWPTNQWLTALVSVYRPQIETLLRHRDQVVSTWQKRFPDQNVLENRELEITGYLPLP</sequence>
<dbReference type="Proteomes" id="UP000243924">
    <property type="component" value="Chromosome I"/>
</dbReference>
<protein>
    <recommendedName>
        <fullName evidence="1">DUF6969 domain-containing protein</fullName>
    </recommendedName>
</protein>
<dbReference type="STRING" id="1434072.SAMN05216210_0132"/>
<reference evidence="3" key="1">
    <citation type="submission" date="2016-10" db="EMBL/GenBank/DDBJ databases">
        <authorList>
            <person name="Varghese N."/>
            <person name="Submissions S."/>
        </authorList>
    </citation>
    <scope>NUCLEOTIDE SEQUENCE [LARGE SCALE GENOMIC DNA]</scope>
    <source>
        <strain evidence="3">CECT 8338</strain>
    </source>
</reference>
<organism evidence="2 3">
    <name type="scientific">Halopseudomonas salegens</name>
    <dbReference type="NCBI Taxonomy" id="1434072"/>
    <lineage>
        <taxon>Bacteria</taxon>
        <taxon>Pseudomonadati</taxon>
        <taxon>Pseudomonadota</taxon>
        <taxon>Gammaproteobacteria</taxon>
        <taxon>Pseudomonadales</taxon>
        <taxon>Pseudomonadaceae</taxon>
        <taxon>Halopseudomonas</taxon>
    </lineage>
</organism>
<evidence type="ECO:0000313" key="2">
    <source>
        <dbReference type="EMBL" id="SDT88152.1"/>
    </source>
</evidence>
<proteinExistence type="predicted"/>
<feature type="domain" description="DUF6969" evidence="1">
    <location>
        <begin position="34"/>
        <end position="230"/>
    </location>
</feature>
<dbReference type="Pfam" id="PF22308">
    <property type="entry name" value="DUF6969"/>
    <property type="match status" value="1"/>
</dbReference>